<dbReference type="Proteomes" id="UP000307440">
    <property type="component" value="Unassembled WGS sequence"/>
</dbReference>
<proteinExistence type="predicted"/>
<organism evidence="2 3">
    <name type="scientific">Coprinopsis marcescibilis</name>
    <name type="common">Agaric fungus</name>
    <name type="synonym">Psathyrella marcescibilis</name>
    <dbReference type="NCBI Taxonomy" id="230819"/>
    <lineage>
        <taxon>Eukaryota</taxon>
        <taxon>Fungi</taxon>
        <taxon>Dikarya</taxon>
        <taxon>Basidiomycota</taxon>
        <taxon>Agaricomycotina</taxon>
        <taxon>Agaricomycetes</taxon>
        <taxon>Agaricomycetidae</taxon>
        <taxon>Agaricales</taxon>
        <taxon>Agaricineae</taxon>
        <taxon>Psathyrellaceae</taxon>
        <taxon>Coprinopsis</taxon>
    </lineage>
</organism>
<feature type="compositionally biased region" description="Low complexity" evidence="1">
    <location>
        <begin position="1"/>
        <end position="16"/>
    </location>
</feature>
<keyword evidence="3" id="KW-1185">Reference proteome</keyword>
<dbReference type="GO" id="GO:0006360">
    <property type="term" value="P:transcription by RNA polymerase I"/>
    <property type="evidence" value="ECO:0007669"/>
    <property type="project" value="InterPro"/>
</dbReference>
<feature type="compositionally biased region" description="Basic residues" evidence="1">
    <location>
        <begin position="20"/>
        <end position="36"/>
    </location>
</feature>
<name>A0A5C3KAZ9_COPMA</name>
<gene>
    <name evidence="2" type="ORF">FA15DRAFT_676544</name>
</gene>
<feature type="compositionally biased region" description="Polar residues" evidence="1">
    <location>
        <begin position="228"/>
        <end position="237"/>
    </location>
</feature>
<feature type="region of interest" description="Disordered" evidence="1">
    <location>
        <begin position="222"/>
        <end position="317"/>
    </location>
</feature>
<dbReference type="InterPro" id="IPR013240">
    <property type="entry name" value="DNA-dir_RNA_pol1_su_RPA34"/>
</dbReference>
<dbReference type="EMBL" id="ML210637">
    <property type="protein sequence ID" value="TFK16803.1"/>
    <property type="molecule type" value="Genomic_DNA"/>
</dbReference>
<feature type="compositionally biased region" description="Basic residues" evidence="1">
    <location>
        <begin position="307"/>
        <end position="317"/>
    </location>
</feature>
<feature type="compositionally biased region" description="Basic residues" evidence="1">
    <location>
        <begin position="277"/>
        <end position="290"/>
    </location>
</feature>
<evidence type="ECO:0000313" key="3">
    <source>
        <dbReference type="Proteomes" id="UP000307440"/>
    </source>
</evidence>
<dbReference type="Pfam" id="PF08208">
    <property type="entry name" value="RNA_polI_A34"/>
    <property type="match status" value="1"/>
</dbReference>
<sequence>MSSGSESDSSSSPSDSVLTQKHHKSRSKISKAKGKSKTQGNGAENDAAWAFKPPADRVLLENLGNAGEFDYDAIASNDDLELWVIRVPDAVKPKHLSGLKLDPIPSSTSSKTLKLGSLKKKHATFDVWSLGESDDTDTVLVGGEELSGLSLLLPRSKKNKLYNPPKQISRRLVLAAQPVIATPPNQSDLPTFNSTTKKYQNATRPSYPHDFLTHTFKPYGSLIRGGDASQTQSTQQPIAEEDNDEEQGGHALSEKKLGSKSKAKPAKESAATEAKEKKKKQEKIKGKKRKAAPDTDADADPVEKPAPKKSKKSKGAS</sequence>
<evidence type="ECO:0000256" key="1">
    <source>
        <dbReference type="SAM" id="MobiDB-lite"/>
    </source>
</evidence>
<evidence type="ECO:0008006" key="4">
    <source>
        <dbReference type="Google" id="ProtNLM"/>
    </source>
</evidence>
<accession>A0A5C3KAZ9</accession>
<evidence type="ECO:0000313" key="2">
    <source>
        <dbReference type="EMBL" id="TFK16803.1"/>
    </source>
</evidence>
<protein>
    <recommendedName>
        <fullName evidence="4">DNA-directed RNA polymerase I subunit RPA34</fullName>
    </recommendedName>
</protein>
<dbReference type="Gene3D" id="6.20.250.70">
    <property type="match status" value="1"/>
</dbReference>
<dbReference type="OrthoDB" id="76224at2759"/>
<reference evidence="2 3" key="1">
    <citation type="journal article" date="2019" name="Nat. Ecol. Evol.">
        <title>Megaphylogeny resolves global patterns of mushroom evolution.</title>
        <authorList>
            <person name="Varga T."/>
            <person name="Krizsan K."/>
            <person name="Foldi C."/>
            <person name="Dima B."/>
            <person name="Sanchez-Garcia M."/>
            <person name="Sanchez-Ramirez S."/>
            <person name="Szollosi G.J."/>
            <person name="Szarkandi J.G."/>
            <person name="Papp V."/>
            <person name="Albert L."/>
            <person name="Andreopoulos W."/>
            <person name="Angelini C."/>
            <person name="Antonin V."/>
            <person name="Barry K.W."/>
            <person name="Bougher N.L."/>
            <person name="Buchanan P."/>
            <person name="Buyck B."/>
            <person name="Bense V."/>
            <person name="Catcheside P."/>
            <person name="Chovatia M."/>
            <person name="Cooper J."/>
            <person name="Damon W."/>
            <person name="Desjardin D."/>
            <person name="Finy P."/>
            <person name="Geml J."/>
            <person name="Haridas S."/>
            <person name="Hughes K."/>
            <person name="Justo A."/>
            <person name="Karasinski D."/>
            <person name="Kautmanova I."/>
            <person name="Kiss B."/>
            <person name="Kocsube S."/>
            <person name="Kotiranta H."/>
            <person name="LaButti K.M."/>
            <person name="Lechner B.E."/>
            <person name="Liimatainen K."/>
            <person name="Lipzen A."/>
            <person name="Lukacs Z."/>
            <person name="Mihaltcheva S."/>
            <person name="Morgado L.N."/>
            <person name="Niskanen T."/>
            <person name="Noordeloos M.E."/>
            <person name="Ohm R.A."/>
            <person name="Ortiz-Santana B."/>
            <person name="Ovrebo C."/>
            <person name="Racz N."/>
            <person name="Riley R."/>
            <person name="Savchenko A."/>
            <person name="Shiryaev A."/>
            <person name="Soop K."/>
            <person name="Spirin V."/>
            <person name="Szebenyi C."/>
            <person name="Tomsovsky M."/>
            <person name="Tulloss R.E."/>
            <person name="Uehling J."/>
            <person name="Grigoriev I.V."/>
            <person name="Vagvolgyi C."/>
            <person name="Papp T."/>
            <person name="Martin F.M."/>
            <person name="Miettinen O."/>
            <person name="Hibbett D.S."/>
            <person name="Nagy L.G."/>
        </authorList>
    </citation>
    <scope>NUCLEOTIDE SEQUENCE [LARGE SCALE GENOMIC DNA]</scope>
    <source>
        <strain evidence="2 3">CBS 121175</strain>
    </source>
</reference>
<feature type="region of interest" description="Disordered" evidence="1">
    <location>
        <begin position="1"/>
        <end position="51"/>
    </location>
</feature>
<dbReference type="AlphaFoldDB" id="A0A5C3KAZ9"/>